<proteinExistence type="inferred from homology"/>
<organism evidence="4 5">
    <name type="scientific">Exophiala mesophila</name>
    <name type="common">Black yeast-like fungus</name>
    <dbReference type="NCBI Taxonomy" id="212818"/>
    <lineage>
        <taxon>Eukaryota</taxon>
        <taxon>Fungi</taxon>
        <taxon>Dikarya</taxon>
        <taxon>Ascomycota</taxon>
        <taxon>Pezizomycotina</taxon>
        <taxon>Eurotiomycetes</taxon>
        <taxon>Chaetothyriomycetidae</taxon>
        <taxon>Chaetothyriales</taxon>
        <taxon>Herpotrichiellaceae</taxon>
        <taxon>Exophiala</taxon>
    </lineage>
</organism>
<evidence type="ECO:0000256" key="2">
    <source>
        <dbReference type="PIRSR" id="PIRSR000137-2"/>
    </source>
</evidence>
<keyword evidence="2" id="KW-0285">Flavoprotein</keyword>
<dbReference type="PROSITE" id="PS00624">
    <property type="entry name" value="GMC_OXRED_2"/>
    <property type="match status" value="1"/>
</dbReference>
<evidence type="ECO:0000256" key="1">
    <source>
        <dbReference type="ARBA" id="ARBA00010790"/>
    </source>
</evidence>
<accession>A0A438MZB4</accession>
<keyword evidence="2" id="KW-0274">FAD</keyword>
<dbReference type="InterPro" id="IPR036188">
    <property type="entry name" value="FAD/NAD-bd_sf"/>
</dbReference>
<dbReference type="Gene3D" id="3.30.560.10">
    <property type="entry name" value="Glucose Oxidase, domain 3"/>
    <property type="match status" value="1"/>
</dbReference>
<dbReference type="SUPFAM" id="SSF51905">
    <property type="entry name" value="FAD/NAD(P)-binding domain"/>
    <property type="match status" value="1"/>
</dbReference>
<gene>
    <name evidence="4" type="ORF">B0A52_07408</name>
</gene>
<feature type="domain" description="Glucose-methanol-choline oxidoreductase N-terminal" evidence="3">
    <location>
        <begin position="281"/>
        <end position="295"/>
    </location>
</feature>
<comment type="caution">
    <text evidence="4">The sequence shown here is derived from an EMBL/GenBank/DDBJ whole genome shotgun (WGS) entry which is preliminary data.</text>
</comment>
<dbReference type="AlphaFoldDB" id="A0A438MZB4"/>
<dbReference type="EMBL" id="NAJM01000038">
    <property type="protein sequence ID" value="RVX68408.1"/>
    <property type="molecule type" value="Genomic_DNA"/>
</dbReference>
<dbReference type="Gene3D" id="3.50.50.60">
    <property type="entry name" value="FAD/NAD(P)-binding domain"/>
    <property type="match status" value="1"/>
</dbReference>
<dbReference type="InterPro" id="IPR007867">
    <property type="entry name" value="GMC_OxRtase_C"/>
</dbReference>
<evidence type="ECO:0000313" key="4">
    <source>
        <dbReference type="EMBL" id="RVX68408.1"/>
    </source>
</evidence>
<name>A0A438MZB4_EXOME</name>
<comment type="similarity">
    <text evidence="1">Belongs to the GMC oxidoreductase family.</text>
</comment>
<dbReference type="Proteomes" id="UP000288859">
    <property type="component" value="Unassembled WGS sequence"/>
</dbReference>
<dbReference type="PIRSF" id="PIRSF000137">
    <property type="entry name" value="Alcohol_oxidase"/>
    <property type="match status" value="1"/>
</dbReference>
<dbReference type="GO" id="GO:0050660">
    <property type="term" value="F:flavin adenine dinucleotide binding"/>
    <property type="evidence" value="ECO:0007669"/>
    <property type="project" value="InterPro"/>
</dbReference>
<dbReference type="Pfam" id="PF00732">
    <property type="entry name" value="GMC_oxred_N"/>
    <property type="match status" value="1"/>
</dbReference>
<evidence type="ECO:0000259" key="3">
    <source>
        <dbReference type="PROSITE" id="PS00624"/>
    </source>
</evidence>
<dbReference type="PANTHER" id="PTHR11552">
    <property type="entry name" value="GLUCOSE-METHANOL-CHOLINE GMC OXIDOREDUCTASE"/>
    <property type="match status" value="1"/>
</dbReference>
<protein>
    <recommendedName>
        <fullName evidence="3">Glucose-methanol-choline oxidoreductase N-terminal domain-containing protein</fullName>
    </recommendedName>
</protein>
<dbReference type="InterPro" id="IPR012132">
    <property type="entry name" value="GMC_OxRdtase"/>
</dbReference>
<evidence type="ECO:0000313" key="5">
    <source>
        <dbReference type="Proteomes" id="UP000288859"/>
    </source>
</evidence>
<dbReference type="GO" id="GO:0016614">
    <property type="term" value="F:oxidoreductase activity, acting on CH-OH group of donors"/>
    <property type="evidence" value="ECO:0007669"/>
    <property type="project" value="InterPro"/>
</dbReference>
<reference evidence="4 5" key="1">
    <citation type="submission" date="2017-03" db="EMBL/GenBank/DDBJ databases">
        <title>Genomes of endolithic fungi from Antarctica.</title>
        <authorList>
            <person name="Coleine C."/>
            <person name="Masonjones S."/>
            <person name="Stajich J.E."/>
        </authorList>
    </citation>
    <scope>NUCLEOTIDE SEQUENCE [LARGE SCALE GENOMIC DNA]</scope>
    <source>
        <strain evidence="4 5">CCFEE 6314</strain>
    </source>
</reference>
<dbReference type="Pfam" id="PF05199">
    <property type="entry name" value="GMC_oxred_C"/>
    <property type="match status" value="1"/>
</dbReference>
<sequence>MGLYTILPDELHDVDVVVAGGGAAGCVIASRLADADPNCTILLIEAGSDNQDQPAITRPALYKGNFMPDSRSIQIFMPVLEEQLSGRRAVVMAASVLGGGSSINGAIYNRAQRDDFDSWKTPGWSADDLLPYLTKLENYEGQGDPECHGTSGPINVSSGTYASNDMADDFTSAMNEIGYPTVRDLQDFVTANGVSRSYRFASSQTGRRQDSATTYLHPRLKDGKHPNLHVLLESQIVRILLDEDKRATAVEYRRNAQHHGDEAAQVRHTVNARKLVVLSAGTHTSPSILERSGIGSSEILRKAGVPLVHHLPGVGHDYQDHQMSVYTYKSKMRPEGTLESLLDGTRDVEQLLLDDDNFLGWNGIDAGAKFRPTESEVGALSPEFRDAWDRDFRNARSRPLAVMFAVNGILGDPSPFLPGQFFSLACFTSYPYSKGHLHITGPEIGDPLDFRTGYLSDPNDIDLTTQVWLYKTQRQVAHKMRFYKGESHLHPQFSPESTAASLMEASMDKAKFPIEYSPEDEEAIEKFIRQNVGTTFHSIATCKMAPVEKMGVVDKDLNVYGVQGLKVADLSIAPENVSGNTMSTAVMIGEKAADIIINEFKLGLA</sequence>
<dbReference type="InterPro" id="IPR000172">
    <property type="entry name" value="GMC_OxRdtase_N"/>
</dbReference>
<dbReference type="OrthoDB" id="269227at2759"/>
<comment type="cofactor">
    <cofactor evidence="2">
        <name>FAD</name>
        <dbReference type="ChEBI" id="CHEBI:57692"/>
    </cofactor>
</comment>
<dbReference type="PANTHER" id="PTHR11552:SF78">
    <property type="entry name" value="GLUCOSE-METHANOL-CHOLINE OXIDOREDUCTASE N-TERMINAL DOMAIN-CONTAINING PROTEIN"/>
    <property type="match status" value="1"/>
</dbReference>
<dbReference type="VEuPathDB" id="FungiDB:PV10_06758"/>
<dbReference type="SUPFAM" id="SSF54373">
    <property type="entry name" value="FAD-linked reductases, C-terminal domain"/>
    <property type="match status" value="1"/>
</dbReference>
<feature type="binding site" evidence="2">
    <location>
        <position position="96"/>
    </location>
    <ligand>
        <name>FAD</name>
        <dbReference type="ChEBI" id="CHEBI:57692"/>
    </ligand>
</feature>